<sequence>MEEATASGLGFRFSTEQRWVNLAVLLLDEVAGKLAENGGSGSSGAAGDRGSNMPRIGTCSVAGVCSGSNRSSVLVLWLCVDVAVLWRWRRDGSAVVIDPLNGLVATGLKHFDAI</sequence>
<name>A0A5J4ZJ52_9ASTE</name>
<evidence type="ECO:0000313" key="1">
    <source>
        <dbReference type="EMBL" id="KAA8517532.1"/>
    </source>
</evidence>
<reference evidence="1 2" key="1">
    <citation type="submission" date="2019-09" db="EMBL/GenBank/DDBJ databases">
        <title>A chromosome-level genome assembly of the Chinese tupelo Nyssa sinensis.</title>
        <authorList>
            <person name="Yang X."/>
            <person name="Kang M."/>
            <person name="Yang Y."/>
            <person name="Xiong H."/>
            <person name="Wang M."/>
            <person name="Zhang Z."/>
            <person name="Wang Z."/>
            <person name="Wu H."/>
            <person name="Ma T."/>
            <person name="Liu J."/>
            <person name="Xi Z."/>
        </authorList>
    </citation>
    <scope>NUCLEOTIDE SEQUENCE [LARGE SCALE GENOMIC DNA]</scope>
    <source>
        <strain evidence="1">J267</strain>
        <tissue evidence="1">Leaf</tissue>
    </source>
</reference>
<protein>
    <submittedName>
        <fullName evidence="1">Uncharacterized protein</fullName>
    </submittedName>
</protein>
<dbReference type="EMBL" id="CM018051">
    <property type="protein sequence ID" value="KAA8517532.1"/>
    <property type="molecule type" value="Genomic_DNA"/>
</dbReference>
<accession>A0A5J4ZJ52</accession>
<dbReference type="Proteomes" id="UP000325577">
    <property type="component" value="Linkage Group LG8"/>
</dbReference>
<dbReference type="AlphaFoldDB" id="A0A5J4ZJ52"/>
<organism evidence="1 2">
    <name type="scientific">Nyssa sinensis</name>
    <dbReference type="NCBI Taxonomy" id="561372"/>
    <lineage>
        <taxon>Eukaryota</taxon>
        <taxon>Viridiplantae</taxon>
        <taxon>Streptophyta</taxon>
        <taxon>Embryophyta</taxon>
        <taxon>Tracheophyta</taxon>
        <taxon>Spermatophyta</taxon>
        <taxon>Magnoliopsida</taxon>
        <taxon>eudicotyledons</taxon>
        <taxon>Gunneridae</taxon>
        <taxon>Pentapetalae</taxon>
        <taxon>asterids</taxon>
        <taxon>Cornales</taxon>
        <taxon>Nyssaceae</taxon>
        <taxon>Nyssa</taxon>
    </lineage>
</organism>
<evidence type="ECO:0000313" key="2">
    <source>
        <dbReference type="Proteomes" id="UP000325577"/>
    </source>
</evidence>
<keyword evidence="2" id="KW-1185">Reference proteome</keyword>
<proteinExistence type="predicted"/>
<gene>
    <name evidence="1" type="ORF">F0562_017838</name>
</gene>